<reference evidence="11 12" key="1">
    <citation type="submission" date="2019-03" db="EMBL/GenBank/DDBJ databases">
        <title>Genomic Encyclopedia of Type Strains, Phase IV (KMG-IV): sequencing the most valuable type-strain genomes for metagenomic binning, comparative biology and taxonomic classification.</title>
        <authorList>
            <person name="Goeker M."/>
        </authorList>
    </citation>
    <scope>NUCLEOTIDE SEQUENCE [LARGE SCALE GENOMIC DNA]</scope>
    <source>
        <strain evidence="11 12">DSM 25488</strain>
    </source>
</reference>
<dbReference type="Gene3D" id="3.10.290.10">
    <property type="entry name" value="RNA-binding S4 domain"/>
    <property type="match status" value="1"/>
</dbReference>
<dbReference type="GO" id="GO:0015935">
    <property type="term" value="C:small ribosomal subunit"/>
    <property type="evidence" value="ECO:0007669"/>
    <property type="project" value="InterPro"/>
</dbReference>
<dbReference type="SMART" id="SM00363">
    <property type="entry name" value="S4"/>
    <property type="match status" value="1"/>
</dbReference>
<keyword evidence="3 7" id="KW-0694">RNA-binding</keyword>
<evidence type="ECO:0000256" key="7">
    <source>
        <dbReference type="HAMAP-Rule" id="MF_01306"/>
    </source>
</evidence>
<keyword evidence="5 7" id="KW-0687">Ribonucleoprotein</keyword>
<dbReference type="InterPro" id="IPR036986">
    <property type="entry name" value="S4_RNA-bd_sf"/>
</dbReference>
<sequence length="209" mass="23627">MARYLGPKCKLARREGVDLMTKSPARAMETKCKLDVAPGQHGLAGKRNKPSDYALQLREKQKVRRTYGVLEKQFVNYYKKAAKQKGATGENLLKLLESRLDNVVYRMGFAVTRNEARQLVSHKSIVVNGTVTNIPSYQVKAGDEVEVREKSKKQLRIKQALELWGEMNLFADWVTVDAAKMAGQFKSVPGREELPADINENLIVELYSK</sequence>
<organism evidence="11 12">
    <name type="scientific">Marinicella litoralis</name>
    <dbReference type="NCBI Taxonomy" id="644220"/>
    <lineage>
        <taxon>Bacteria</taxon>
        <taxon>Pseudomonadati</taxon>
        <taxon>Pseudomonadota</taxon>
        <taxon>Gammaproteobacteria</taxon>
        <taxon>Lysobacterales</taxon>
        <taxon>Marinicellaceae</taxon>
        <taxon>Marinicella</taxon>
    </lineage>
</organism>
<dbReference type="PANTHER" id="PTHR11831">
    <property type="entry name" value="30S 40S RIBOSOMAL PROTEIN"/>
    <property type="match status" value="1"/>
</dbReference>
<dbReference type="Gene3D" id="1.10.1050.10">
    <property type="entry name" value="Ribosomal Protein S4 Delta 41, Chain A, domain 1"/>
    <property type="match status" value="1"/>
</dbReference>
<keyword evidence="2 7" id="KW-0699">rRNA-binding</keyword>
<evidence type="ECO:0000256" key="1">
    <source>
        <dbReference type="ARBA" id="ARBA00007465"/>
    </source>
</evidence>
<feature type="domain" description="RNA-binding S4" evidence="9">
    <location>
        <begin position="98"/>
        <end position="162"/>
    </location>
</feature>
<dbReference type="FunFam" id="1.10.1050.10:FF:000001">
    <property type="entry name" value="30S ribosomal protein S4"/>
    <property type="match status" value="1"/>
</dbReference>
<evidence type="ECO:0000259" key="9">
    <source>
        <dbReference type="SMART" id="SM00363"/>
    </source>
</evidence>
<evidence type="ECO:0000256" key="6">
    <source>
        <dbReference type="ARBA" id="ARBA00035254"/>
    </source>
</evidence>
<dbReference type="SUPFAM" id="SSF55174">
    <property type="entry name" value="Alpha-L RNA-binding motif"/>
    <property type="match status" value="1"/>
</dbReference>
<comment type="caution">
    <text evidence="11">The sequence shown here is derived from an EMBL/GenBank/DDBJ whole genome shotgun (WGS) entry which is preliminary data.</text>
</comment>
<comment type="function">
    <text evidence="7">One of the primary rRNA binding proteins, it binds directly to 16S rRNA where it nucleates assembly of the body of the 30S subunit.</text>
</comment>
<dbReference type="GO" id="GO:0006412">
    <property type="term" value="P:translation"/>
    <property type="evidence" value="ECO:0007669"/>
    <property type="project" value="UniProtKB-UniRule"/>
</dbReference>
<dbReference type="CDD" id="cd00165">
    <property type="entry name" value="S4"/>
    <property type="match status" value="1"/>
</dbReference>
<evidence type="ECO:0000313" key="12">
    <source>
        <dbReference type="Proteomes" id="UP000295724"/>
    </source>
</evidence>
<evidence type="ECO:0000256" key="8">
    <source>
        <dbReference type="RuleBase" id="RU003699"/>
    </source>
</evidence>
<dbReference type="InterPro" id="IPR018079">
    <property type="entry name" value="Ribosomal_uS4_CS"/>
</dbReference>
<evidence type="ECO:0000259" key="10">
    <source>
        <dbReference type="SMART" id="SM01390"/>
    </source>
</evidence>
<evidence type="ECO:0000313" key="11">
    <source>
        <dbReference type="EMBL" id="TDR19391.1"/>
    </source>
</evidence>
<dbReference type="PROSITE" id="PS50889">
    <property type="entry name" value="S4"/>
    <property type="match status" value="1"/>
</dbReference>
<dbReference type="SMART" id="SM01390">
    <property type="entry name" value="Ribosomal_S4"/>
    <property type="match status" value="1"/>
</dbReference>
<dbReference type="HAMAP" id="MF_01306_B">
    <property type="entry name" value="Ribosomal_uS4_B"/>
    <property type="match status" value="1"/>
</dbReference>
<dbReference type="InterPro" id="IPR001912">
    <property type="entry name" value="Ribosomal_uS4_N"/>
</dbReference>
<dbReference type="InterPro" id="IPR022801">
    <property type="entry name" value="Ribosomal_uS4"/>
</dbReference>
<dbReference type="Proteomes" id="UP000295724">
    <property type="component" value="Unassembled WGS sequence"/>
</dbReference>
<comment type="subunit">
    <text evidence="7">Part of the 30S ribosomal subunit. Contacts protein S5. The interaction surface between S4 and S5 is involved in control of translational fidelity.</text>
</comment>
<dbReference type="PROSITE" id="PS00632">
    <property type="entry name" value="RIBOSOMAL_S4"/>
    <property type="match status" value="1"/>
</dbReference>
<comment type="function">
    <text evidence="7">With S5 and S12 plays an important role in translational accuracy.</text>
</comment>
<gene>
    <name evidence="7" type="primary">rpsD</name>
    <name evidence="11" type="ORF">C8D91_1940</name>
</gene>
<comment type="similarity">
    <text evidence="1 7 8">Belongs to the universal ribosomal protein uS4 family.</text>
</comment>
<dbReference type="AlphaFoldDB" id="A0A4V3DHT2"/>
<name>A0A4V3DHT2_9GAMM</name>
<keyword evidence="12" id="KW-1185">Reference proteome</keyword>
<dbReference type="InterPro" id="IPR005709">
    <property type="entry name" value="Ribosomal_uS4_bac-type"/>
</dbReference>
<dbReference type="GO" id="GO:0019843">
    <property type="term" value="F:rRNA binding"/>
    <property type="evidence" value="ECO:0007669"/>
    <property type="project" value="UniProtKB-UniRule"/>
</dbReference>
<dbReference type="FunFam" id="3.10.290.10:FF:000001">
    <property type="entry name" value="30S ribosomal protein S4"/>
    <property type="match status" value="1"/>
</dbReference>
<accession>A0A4V3DHT2</accession>
<dbReference type="Pfam" id="PF00163">
    <property type="entry name" value="Ribosomal_S4"/>
    <property type="match status" value="1"/>
</dbReference>
<protein>
    <recommendedName>
        <fullName evidence="6 7">Small ribosomal subunit protein uS4</fullName>
    </recommendedName>
</protein>
<evidence type="ECO:0000256" key="3">
    <source>
        <dbReference type="ARBA" id="ARBA00022884"/>
    </source>
</evidence>
<keyword evidence="4 7" id="KW-0689">Ribosomal protein</keyword>
<dbReference type="InterPro" id="IPR002942">
    <property type="entry name" value="S4_RNA-bd"/>
</dbReference>
<dbReference type="PANTHER" id="PTHR11831:SF4">
    <property type="entry name" value="SMALL RIBOSOMAL SUBUNIT PROTEIN US4M"/>
    <property type="match status" value="1"/>
</dbReference>
<dbReference type="OrthoDB" id="9803672at2"/>
<dbReference type="GO" id="GO:0042274">
    <property type="term" value="P:ribosomal small subunit biogenesis"/>
    <property type="evidence" value="ECO:0007669"/>
    <property type="project" value="TreeGrafter"/>
</dbReference>
<dbReference type="RefSeq" id="WP_099020288.1">
    <property type="nucleotide sequence ID" value="NZ_NIHB01000007.1"/>
</dbReference>
<evidence type="ECO:0000256" key="4">
    <source>
        <dbReference type="ARBA" id="ARBA00022980"/>
    </source>
</evidence>
<evidence type="ECO:0000256" key="2">
    <source>
        <dbReference type="ARBA" id="ARBA00022730"/>
    </source>
</evidence>
<dbReference type="GO" id="GO:0003735">
    <property type="term" value="F:structural constituent of ribosome"/>
    <property type="evidence" value="ECO:0007669"/>
    <property type="project" value="InterPro"/>
</dbReference>
<dbReference type="NCBIfam" id="TIGR01017">
    <property type="entry name" value="rpsD_bact"/>
    <property type="match status" value="1"/>
</dbReference>
<dbReference type="Pfam" id="PF01479">
    <property type="entry name" value="S4"/>
    <property type="match status" value="1"/>
</dbReference>
<feature type="domain" description="Small ribosomal subunit protein uS4 N-terminal" evidence="10">
    <location>
        <begin position="3"/>
        <end position="97"/>
    </location>
</feature>
<dbReference type="EMBL" id="SNZB01000004">
    <property type="protein sequence ID" value="TDR19391.1"/>
    <property type="molecule type" value="Genomic_DNA"/>
</dbReference>
<evidence type="ECO:0000256" key="5">
    <source>
        <dbReference type="ARBA" id="ARBA00023274"/>
    </source>
</evidence>
<dbReference type="NCBIfam" id="NF003717">
    <property type="entry name" value="PRK05327.1"/>
    <property type="match status" value="1"/>
</dbReference>
<proteinExistence type="inferred from homology"/>